<evidence type="ECO:0000313" key="2">
    <source>
        <dbReference type="Proteomes" id="UP000034883"/>
    </source>
</evidence>
<reference evidence="1 2" key="1">
    <citation type="submission" date="2015-03" db="EMBL/GenBank/DDBJ databases">
        <title>Genome assembly of Sandaracinus amylolyticus DSM 53668.</title>
        <authorList>
            <person name="Sharma G."/>
            <person name="Subramanian S."/>
        </authorList>
    </citation>
    <scope>NUCLEOTIDE SEQUENCE [LARGE SCALE GENOMIC DNA]</scope>
    <source>
        <strain evidence="1 2">DSM 53668</strain>
    </source>
</reference>
<proteinExistence type="predicted"/>
<protein>
    <recommendedName>
        <fullName evidence="3">Four helix bundle protein</fullName>
    </recommendedName>
</protein>
<dbReference type="Pfam" id="PF05635">
    <property type="entry name" value="23S_rRNA_IVP"/>
    <property type="match status" value="1"/>
</dbReference>
<evidence type="ECO:0000313" key="1">
    <source>
        <dbReference type="EMBL" id="AKF04659.1"/>
    </source>
</evidence>
<dbReference type="NCBIfam" id="TIGR02436">
    <property type="entry name" value="four helix bundle protein"/>
    <property type="match status" value="1"/>
</dbReference>
<dbReference type="InterPro" id="IPR036583">
    <property type="entry name" value="23S_rRNA_IVS_sf"/>
</dbReference>
<name>A0A0F6SE66_9BACT</name>
<dbReference type="PANTHER" id="PTHR38471">
    <property type="entry name" value="FOUR HELIX BUNDLE PROTEIN"/>
    <property type="match status" value="1"/>
</dbReference>
<keyword evidence="2" id="KW-1185">Reference proteome</keyword>
<dbReference type="EMBL" id="CP011125">
    <property type="protein sequence ID" value="AKF04659.1"/>
    <property type="molecule type" value="Genomic_DNA"/>
</dbReference>
<organism evidence="1 2">
    <name type="scientific">Sandaracinus amylolyticus</name>
    <dbReference type="NCBI Taxonomy" id="927083"/>
    <lineage>
        <taxon>Bacteria</taxon>
        <taxon>Pseudomonadati</taxon>
        <taxon>Myxococcota</taxon>
        <taxon>Polyangia</taxon>
        <taxon>Polyangiales</taxon>
        <taxon>Sandaracinaceae</taxon>
        <taxon>Sandaracinus</taxon>
    </lineage>
</organism>
<dbReference type="STRING" id="927083.DB32_001808"/>
<dbReference type="RefSeq" id="WP_075097483.1">
    <property type="nucleotide sequence ID" value="NZ_CP011125.1"/>
</dbReference>
<dbReference type="SUPFAM" id="SSF158446">
    <property type="entry name" value="IVS-encoded protein-like"/>
    <property type="match status" value="1"/>
</dbReference>
<dbReference type="PANTHER" id="PTHR38471:SF2">
    <property type="entry name" value="FOUR HELIX BUNDLE PROTEIN"/>
    <property type="match status" value="1"/>
</dbReference>
<evidence type="ECO:0008006" key="3">
    <source>
        <dbReference type="Google" id="ProtNLM"/>
    </source>
</evidence>
<dbReference type="KEGG" id="samy:DB32_001808"/>
<gene>
    <name evidence="1" type="ORF">DB32_001808</name>
</gene>
<dbReference type="InterPro" id="IPR012657">
    <property type="entry name" value="23S_rRNA-intervening_sequence"/>
</dbReference>
<sequence>MYRVAIEFLALAADVSTAVPRGYASLADQLRRAATSSPLNIAEAAGRASYRDAARHFTIARGSAMECAAVLDALKVLGAIDDGDYERGLDLLTRQVAMLTKLCR</sequence>
<dbReference type="AlphaFoldDB" id="A0A0F6SE66"/>
<dbReference type="OrthoDB" id="9800370at2"/>
<accession>A0A0F6SE66</accession>
<dbReference type="Proteomes" id="UP000034883">
    <property type="component" value="Chromosome"/>
</dbReference>
<dbReference type="Gene3D" id="1.20.1440.60">
    <property type="entry name" value="23S rRNA-intervening sequence"/>
    <property type="match status" value="1"/>
</dbReference>